<dbReference type="GO" id="GO:0016020">
    <property type="term" value="C:membrane"/>
    <property type="evidence" value="ECO:0007669"/>
    <property type="project" value="UniProtKB-SubCell"/>
</dbReference>
<dbReference type="GO" id="GO:0007165">
    <property type="term" value="P:signal transduction"/>
    <property type="evidence" value="ECO:0007669"/>
    <property type="project" value="UniProtKB-KW"/>
</dbReference>
<evidence type="ECO:0000313" key="11">
    <source>
        <dbReference type="Proteomes" id="UP000239469"/>
    </source>
</evidence>
<evidence type="ECO:0000259" key="9">
    <source>
        <dbReference type="PROSITE" id="PS50885"/>
    </source>
</evidence>
<dbReference type="SMART" id="SM00283">
    <property type="entry name" value="MA"/>
    <property type="match status" value="1"/>
</dbReference>
<comment type="caution">
    <text evidence="10">The sequence shown here is derived from an EMBL/GenBank/DDBJ whole genome shotgun (WGS) entry which is preliminary data.</text>
</comment>
<gene>
    <name evidence="10" type="ORF">BUE93_06055</name>
</gene>
<dbReference type="FunFam" id="1.10.287.950:FF:000001">
    <property type="entry name" value="Methyl-accepting chemotaxis sensory transducer"/>
    <property type="match status" value="1"/>
</dbReference>
<dbReference type="Pfam" id="PF00672">
    <property type="entry name" value="HAMP"/>
    <property type="match status" value="1"/>
</dbReference>
<evidence type="ECO:0000313" key="10">
    <source>
        <dbReference type="EMBL" id="PRP71554.1"/>
    </source>
</evidence>
<dbReference type="AlphaFoldDB" id="A0A1S1X774"/>
<dbReference type="SMART" id="SM00304">
    <property type="entry name" value="HAMP"/>
    <property type="match status" value="1"/>
</dbReference>
<keyword evidence="4" id="KW-0472">Membrane</keyword>
<feature type="domain" description="HAMP" evidence="9">
    <location>
        <begin position="211"/>
        <end position="265"/>
    </location>
</feature>
<dbReference type="CDD" id="cd06225">
    <property type="entry name" value="HAMP"/>
    <property type="match status" value="1"/>
</dbReference>
<evidence type="ECO:0000256" key="2">
    <source>
        <dbReference type="ARBA" id="ARBA00022692"/>
    </source>
</evidence>
<feature type="domain" description="Methyl-accepting transducer" evidence="8">
    <location>
        <begin position="270"/>
        <end position="506"/>
    </location>
</feature>
<dbReference type="Pfam" id="PF00015">
    <property type="entry name" value="MCPsignal"/>
    <property type="match status" value="1"/>
</dbReference>
<dbReference type="EMBL" id="MTBD01000010">
    <property type="protein sequence ID" value="PRP71554.1"/>
    <property type="molecule type" value="Genomic_DNA"/>
</dbReference>
<organism evidence="10 11">
    <name type="scientific">Chromobacterium amazonense</name>
    <dbReference type="NCBI Taxonomy" id="1382803"/>
    <lineage>
        <taxon>Bacteria</taxon>
        <taxon>Pseudomonadati</taxon>
        <taxon>Pseudomonadota</taxon>
        <taxon>Betaproteobacteria</taxon>
        <taxon>Neisseriales</taxon>
        <taxon>Chromobacteriaceae</taxon>
        <taxon>Chromobacterium</taxon>
    </lineage>
</organism>
<proteinExistence type="inferred from homology"/>
<accession>A0A1S1X774</accession>
<keyword evidence="2" id="KW-0812">Transmembrane</keyword>
<dbReference type="Proteomes" id="UP000239469">
    <property type="component" value="Unassembled WGS sequence"/>
</dbReference>
<dbReference type="InterPro" id="IPR004089">
    <property type="entry name" value="MCPsignal_dom"/>
</dbReference>
<dbReference type="PANTHER" id="PTHR32089:SF119">
    <property type="entry name" value="METHYL-ACCEPTING CHEMOTAXIS PROTEIN CTPL"/>
    <property type="match status" value="1"/>
</dbReference>
<dbReference type="PROSITE" id="PS50111">
    <property type="entry name" value="CHEMOTAXIS_TRANSDUC_2"/>
    <property type="match status" value="1"/>
</dbReference>
<dbReference type="InterPro" id="IPR003660">
    <property type="entry name" value="HAMP_dom"/>
</dbReference>
<evidence type="ECO:0000256" key="4">
    <source>
        <dbReference type="ARBA" id="ARBA00023136"/>
    </source>
</evidence>
<comment type="similarity">
    <text evidence="6">Belongs to the methyl-accepting chemotaxis (MCP) protein family.</text>
</comment>
<dbReference type="PANTHER" id="PTHR32089">
    <property type="entry name" value="METHYL-ACCEPTING CHEMOTAXIS PROTEIN MCPB"/>
    <property type="match status" value="1"/>
</dbReference>
<keyword evidence="5 7" id="KW-0807">Transducer</keyword>
<dbReference type="PROSITE" id="PS50885">
    <property type="entry name" value="HAMP"/>
    <property type="match status" value="1"/>
</dbReference>
<comment type="subcellular location">
    <subcellularLocation>
        <location evidence="1">Membrane</location>
        <topology evidence="1">Multi-pass membrane protein</topology>
    </subcellularLocation>
</comment>
<dbReference type="CDD" id="cd11386">
    <property type="entry name" value="MCP_signal"/>
    <property type="match status" value="1"/>
</dbReference>
<name>A0A1S1X774_9NEIS</name>
<sequence length="542" mass="59396">MSIRWGLQAKLSLCFTVLTAVVVLIYSVYAYHSTLNAEMDGINRNLLTSAYATQRIIGEHFHDKLPDHFDGDVESTKRLTTFVHQSELAYVYSTILRGSKVLYTHSSASPDEEKSGKYQRWFLAEYPQVPTGLRTALEKGSIEYEDYKGEYGWFRSAFVPFTTPDGMRYVIGADMSLEKVHQLRNGLLLHVSLVALAVLGVSLLLANLVARQLVSPINEASEALTRLADGDWDLTRTLTVRHRDEVGMIAASFNTFMAALRDRMREIWDESHALSELSARLAGLVDGVNQRSLSQADMAQSSSASIDELAGSVGQIADISNDVQQHMHSFSHTTRNTVDSIRAAAQVMNQVQGEVTHLAGDIQHLNQQTADINRIVSVIKDIADQTNLLALNAAIEAARAGEMGRGFAVVADEVRDLSMRTSQATVEIGQTLIAIQQSASNASKRMHEAVEKVDNCKHHADSASDTLTHFADSIGETVNNVGNITTAVQGQASAYRQLAERSQAVSEAAAGNRDAASHAQEEVSSLKQRTATLHQVVNRFTL</sequence>
<evidence type="ECO:0000256" key="1">
    <source>
        <dbReference type="ARBA" id="ARBA00004141"/>
    </source>
</evidence>
<dbReference type="RefSeq" id="WP_071110316.1">
    <property type="nucleotide sequence ID" value="NZ_CAWMOE010000031.1"/>
</dbReference>
<dbReference type="GO" id="GO:0006935">
    <property type="term" value="P:chemotaxis"/>
    <property type="evidence" value="ECO:0007669"/>
    <property type="project" value="InterPro"/>
</dbReference>
<protein>
    <recommendedName>
        <fullName evidence="12">Chemotaxis protein</fullName>
    </recommendedName>
</protein>
<evidence type="ECO:0000256" key="5">
    <source>
        <dbReference type="ARBA" id="ARBA00023224"/>
    </source>
</evidence>
<evidence type="ECO:0000256" key="3">
    <source>
        <dbReference type="ARBA" id="ARBA00022989"/>
    </source>
</evidence>
<dbReference type="InterPro" id="IPR004090">
    <property type="entry name" value="Chemotax_Me-accpt_rcpt"/>
</dbReference>
<evidence type="ECO:0000259" key="8">
    <source>
        <dbReference type="PROSITE" id="PS50111"/>
    </source>
</evidence>
<dbReference type="GO" id="GO:0004888">
    <property type="term" value="F:transmembrane signaling receptor activity"/>
    <property type="evidence" value="ECO:0007669"/>
    <property type="project" value="InterPro"/>
</dbReference>
<dbReference type="SUPFAM" id="SSF58104">
    <property type="entry name" value="Methyl-accepting chemotaxis protein (MCP) signaling domain"/>
    <property type="match status" value="1"/>
</dbReference>
<evidence type="ECO:0000256" key="7">
    <source>
        <dbReference type="PROSITE-ProRule" id="PRU00284"/>
    </source>
</evidence>
<evidence type="ECO:0008006" key="12">
    <source>
        <dbReference type="Google" id="ProtNLM"/>
    </source>
</evidence>
<dbReference type="PRINTS" id="PR00260">
    <property type="entry name" value="CHEMTRNSDUCR"/>
</dbReference>
<dbReference type="Gene3D" id="1.10.287.950">
    <property type="entry name" value="Methyl-accepting chemotaxis protein"/>
    <property type="match status" value="1"/>
</dbReference>
<evidence type="ECO:0000256" key="6">
    <source>
        <dbReference type="ARBA" id="ARBA00029447"/>
    </source>
</evidence>
<keyword evidence="3" id="KW-1133">Transmembrane helix</keyword>
<reference evidence="10 11" key="1">
    <citation type="submission" date="2017-01" db="EMBL/GenBank/DDBJ databases">
        <title>New insights into the genetic diversity of Chromobacterium isolated from tropical freshwater lake.</title>
        <authorList>
            <person name="Santos A.B."/>
            <person name="Nascimento A.M."/>
            <person name="Da Silva P.C."/>
        </authorList>
    </citation>
    <scope>NUCLEOTIDE SEQUENCE [LARGE SCALE GENOMIC DNA]</scope>
    <source>
        <strain evidence="10 11">56AF</strain>
    </source>
</reference>